<gene>
    <name evidence="1" type="ORF">HUJ06_011920</name>
</gene>
<name>A0A822YP12_NELNU</name>
<proteinExistence type="predicted"/>
<organism evidence="1 2">
    <name type="scientific">Nelumbo nucifera</name>
    <name type="common">Sacred lotus</name>
    <dbReference type="NCBI Taxonomy" id="4432"/>
    <lineage>
        <taxon>Eukaryota</taxon>
        <taxon>Viridiplantae</taxon>
        <taxon>Streptophyta</taxon>
        <taxon>Embryophyta</taxon>
        <taxon>Tracheophyta</taxon>
        <taxon>Spermatophyta</taxon>
        <taxon>Magnoliopsida</taxon>
        <taxon>Proteales</taxon>
        <taxon>Nelumbonaceae</taxon>
        <taxon>Nelumbo</taxon>
    </lineage>
</organism>
<sequence>MDFDLDRVQPKTGSLTPLAASGFKWNSGLGPLHSTNKGLSSIGKLSRSRPFSGILGLVVGHLLGGGNEDDRHQQADESLQKVMYLNC</sequence>
<protein>
    <submittedName>
        <fullName evidence="1">Uncharacterized protein</fullName>
    </submittedName>
</protein>
<evidence type="ECO:0000313" key="1">
    <source>
        <dbReference type="EMBL" id="DAD33069.1"/>
    </source>
</evidence>
<accession>A0A822YP12</accession>
<keyword evidence="2" id="KW-1185">Reference proteome</keyword>
<comment type="caution">
    <text evidence="1">The sequence shown here is derived from an EMBL/GenBank/DDBJ whole genome shotgun (WGS) entry which is preliminary data.</text>
</comment>
<dbReference type="Pfam" id="PF12609">
    <property type="entry name" value="DUF3774"/>
    <property type="match status" value="1"/>
</dbReference>
<dbReference type="EMBL" id="DUZY01000003">
    <property type="protein sequence ID" value="DAD33069.1"/>
    <property type="molecule type" value="Genomic_DNA"/>
</dbReference>
<evidence type="ECO:0000313" key="2">
    <source>
        <dbReference type="Proteomes" id="UP000607653"/>
    </source>
</evidence>
<reference evidence="1 2" key="1">
    <citation type="journal article" date="2020" name="Mol. Biol. Evol.">
        <title>Distinct Expression and Methylation Patterns for Genes with Different Fates following a Single Whole-Genome Duplication in Flowering Plants.</title>
        <authorList>
            <person name="Shi T."/>
            <person name="Rahmani R.S."/>
            <person name="Gugger P.F."/>
            <person name="Wang M."/>
            <person name="Li H."/>
            <person name="Zhang Y."/>
            <person name="Li Z."/>
            <person name="Wang Q."/>
            <person name="Van de Peer Y."/>
            <person name="Marchal K."/>
            <person name="Chen J."/>
        </authorList>
    </citation>
    <scope>NUCLEOTIDE SEQUENCE [LARGE SCALE GENOMIC DNA]</scope>
    <source>
        <tissue evidence="1">Leaf</tissue>
    </source>
</reference>
<dbReference type="AlphaFoldDB" id="A0A822YP12"/>
<dbReference type="Proteomes" id="UP000607653">
    <property type="component" value="Unassembled WGS sequence"/>
</dbReference>
<dbReference type="InterPro" id="IPR022251">
    <property type="entry name" value="DUF3774_wound-induced"/>
</dbReference>